<protein>
    <recommendedName>
        <fullName evidence="5">RlpA-like protein double-psi beta-barrel domain-containing protein</fullName>
    </recommendedName>
</protein>
<organism evidence="3 4">
    <name type="scientific">Fusarium oxysporum f. sp. cubense (strain race 1)</name>
    <name type="common">Panama disease fungus</name>
    <dbReference type="NCBI Taxonomy" id="1229664"/>
    <lineage>
        <taxon>Eukaryota</taxon>
        <taxon>Fungi</taxon>
        <taxon>Dikarya</taxon>
        <taxon>Ascomycota</taxon>
        <taxon>Pezizomycotina</taxon>
        <taxon>Sordariomycetes</taxon>
        <taxon>Hypocreomycetidae</taxon>
        <taxon>Hypocreales</taxon>
        <taxon>Nectriaceae</taxon>
        <taxon>Fusarium</taxon>
        <taxon>Fusarium oxysporum species complex</taxon>
    </lineage>
</organism>
<dbReference type="HOGENOM" id="CLU_1408802_0_0_1"/>
<reference evidence="4" key="1">
    <citation type="submission" date="2012-09" db="EMBL/GenBank/DDBJ databases">
        <title>Genome sequencing and comparative transcriptomics of race 1 and race 4 of banana pathogen: Fusarium oxysporum f. sp. cubense.</title>
        <authorList>
            <person name="Fang X."/>
            <person name="Huang J."/>
        </authorList>
    </citation>
    <scope>NUCLEOTIDE SEQUENCE [LARGE SCALE GENOMIC DNA]</scope>
    <source>
        <strain evidence="4">race 1</strain>
    </source>
</reference>
<dbReference type="AlphaFoldDB" id="N4UKC9"/>
<name>N4UKC9_FUSC1</name>
<reference evidence="4" key="2">
    <citation type="journal article" date="2014" name="PLoS ONE">
        <title>Genome and Transcriptome Analysis of the Fungal Pathogen Fusarium oxysporum f. sp. cubense Causing Banana Vascular Wilt Disease.</title>
        <authorList>
            <person name="Guo L."/>
            <person name="Han L."/>
            <person name="Yang L."/>
            <person name="Zeng H."/>
            <person name="Fan D."/>
            <person name="Zhu Y."/>
            <person name="Feng Y."/>
            <person name="Wang G."/>
            <person name="Peng C."/>
            <person name="Jiang X."/>
            <person name="Zhou D."/>
            <person name="Ni P."/>
            <person name="Liang C."/>
            <person name="Liu L."/>
            <person name="Wang J."/>
            <person name="Mao C."/>
            <person name="Fang X."/>
            <person name="Peng M."/>
            <person name="Huang J."/>
        </authorList>
    </citation>
    <scope>NUCLEOTIDE SEQUENCE [LARGE SCALE GENOMIC DNA]</scope>
    <source>
        <strain evidence="4">race 1</strain>
    </source>
</reference>
<dbReference type="OMA" id="PSCENAA"/>
<feature type="region of interest" description="Disordered" evidence="2">
    <location>
        <begin position="14"/>
        <end position="88"/>
    </location>
</feature>
<dbReference type="InterPro" id="IPR036908">
    <property type="entry name" value="RlpA-like_sf"/>
</dbReference>
<dbReference type="VEuPathDB" id="FungiDB:FOC1_g10004812"/>
<dbReference type="SUPFAM" id="SSF50685">
    <property type="entry name" value="Barwin-like endoglucanases"/>
    <property type="match status" value="1"/>
</dbReference>
<feature type="compositionally biased region" description="Low complexity" evidence="2">
    <location>
        <begin position="40"/>
        <end position="82"/>
    </location>
</feature>
<evidence type="ECO:0008006" key="5">
    <source>
        <dbReference type="Google" id="ProtNLM"/>
    </source>
</evidence>
<dbReference type="EMBL" id="KB730230">
    <property type="protein sequence ID" value="ENH69276.1"/>
    <property type="molecule type" value="Genomic_DNA"/>
</dbReference>
<dbReference type="PANTHER" id="PTHR31836">
    <property type="match status" value="1"/>
</dbReference>
<evidence type="ECO:0000256" key="1">
    <source>
        <dbReference type="ARBA" id="ARBA00022729"/>
    </source>
</evidence>
<dbReference type="OrthoDB" id="406505at2759"/>
<gene>
    <name evidence="3" type="ORF">FOC1_g10004812</name>
</gene>
<dbReference type="CDD" id="cd22191">
    <property type="entry name" value="DPBB_RlpA_EXP_N-like"/>
    <property type="match status" value="1"/>
</dbReference>
<sequence>MYFSSSGFDAASTTTSVVSSTKTTQTRPDNEISSTVSLDSSSAEVTSATTSNTESVSTATEFSETSTTLTSTAEETLSTSTAPANEQPQIFTGGSATWVYQPNAIPGDCGWVSRDSDFVVALDYRKYDRSKCGQSIRVTVTSGRRIGAVIDVTIVDVCYTCVNENSMDLSTGAFRAFSPLDDAVVNVNCQYLP</sequence>
<evidence type="ECO:0000313" key="3">
    <source>
        <dbReference type="EMBL" id="ENH69276.1"/>
    </source>
</evidence>
<feature type="compositionally biased region" description="Low complexity" evidence="2">
    <location>
        <begin position="14"/>
        <end position="26"/>
    </location>
</feature>
<dbReference type="STRING" id="1229664.N4UKC9"/>
<accession>N4UKC9</accession>
<dbReference type="InterPro" id="IPR051477">
    <property type="entry name" value="Expansin_CellWall"/>
</dbReference>
<dbReference type="PANTHER" id="PTHR31836:SF24">
    <property type="entry name" value="RLPA-LIKE PROTEIN DOUBLE-PSI BETA-BARREL DOMAIN-CONTAINING PROTEIN"/>
    <property type="match status" value="1"/>
</dbReference>
<dbReference type="Proteomes" id="UP000016928">
    <property type="component" value="Unassembled WGS sequence"/>
</dbReference>
<evidence type="ECO:0000313" key="4">
    <source>
        <dbReference type="Proteomes" id="UP000016928"/>
    </source>
</evidence>
<dbReference type="Gene3D" id="2.40.40.10">
    <property type="entry name" value="RlpA-like domain"/>
    <property type="match status" value="1"/>
</dbReference>
<evidence type="ECO:0000256" key="2">
    <source>
        <dbReference type="SAM" id="MobiDB-lite"/>
    </source>
</evidence>
<keyword evidence="1" id="KW-0732">Signal</keyword>
<proteinExistence type="predicted"/>